<evidence type="ECO:0000313" key="3">
    <source>
        <dbReference type="EMBL" id="QBK05400.1"/>
    </source>
</evidence>
<evidence type="ECO:0000256" key="1">
    <source>
        <dbReference type="SAM" id="MobiDB-lite"/>
    </source>
</evidence>
<evidence type="ECO:0000259" key="2">
    <source>
        <dbReference type="PROSITE" id="PS50883"/>
    </source>
</evidence>
<dbReference type="PROSITE" id="PS50883">
    <property type="entry name" value="EAL"/>
    <property type="match status" value="1"/>
</dbReference>
<dbReference type="InterPro" id="IPR035919">
    <property type="entry name" value="EAL_sf"/>
</dbReference>
<dbReference type="InterPro" id="IPR029016">
    <property type="entry name" value="GAF-like_dom_sf"/>
</dbReference>
<dbReference type="GO" id="GO:0071111">
    <property type="term" value="F:cyclic-guanylate-specific phosphodiesterase activity"/>
    <property type="evidence" value="ECO:0007669"/>
    <property type="project" value="InterPro"/>
</dbReference>
<dbReference type="GO" id="GO:0019825">
    <property type="term" value="F:oxygen binding"/>
    <property type="evidence" value="ECO:0007669"/>
    <property type="project" value="InterPro"/>
</dbReference>
<dbReference type="InterPro" id="IPR012292">
    <property type="entry name" value="Globin/Proto"/>
</dbReference>
<reference evidence="3 4" key="1">
    <citation type="submission" date="2018-07" db="EMBL/GenBank/DDBJ databases">
        <title>Exploring interactions and the metabolic potential of the ultra-small soil bacteria Hylemonella gracilis.</title>
        <authorList>
            <person name="Tyc O."/>
            <person name="Kulkarni P."/>
            <person name="Gawehns F."/>
            <person name="Hundscheid M."/>
            <person name="Zweers H."/>
            <person name="Garbeva P."/>
        </authorList>
    </citation>
    <scope>NUCLEOTIDE SEQUENCE [LARGE SCALE GENOMIC DNA]</scope>
    <source>
        <strain evidence="3 4">NS1</strain>
    </source>
</reference>
<feature type="domain" description="EAL" evidence="2">
    <location>
        <begin position="337"/>
        <end position="589"/>
    </location>
</feature>
<dbReference type="Pfam" id="PF00563">
    <property type="entry name" value="EAL"/>
    <property type="match status" value="1"/>
</dbReference>
<dbReference type="InterPro" id="IPR044398">
    <property type="entry name" value="Globin-sensor_dom"/>
</dbReference>
<dbReference type="PANTHER" id="PTHR33121">
    <property type="entry name" value="CYCLIC DI-GMP PHOSPHODIESTERASE PDEF"/>
    <property type="match status" value="1"/>
</dbReference>
<dbReference type="Pfam" id="PF13185">
    <property type="entry name" value="GAF_2"/>
    <property type="match status" value="1"/>
</dbReference>
<dbReference type="EMBL" id="CP031395">
    <property type="protein sequence ID" value="QBK05400.1"/>
    <property type="molecule type" value="Genomic_DNA"/>
</dbReference>
<dbReference type="Pfam" id="PF11563">
    <property type="entry name" value="Protoglobin"/>
    <property type="match status" value="1"/>
</dbReference>
<dbReference type="SMART" id="SM00052">
    <property type="entry name" value="EAL"/>
    <property type="match status" value="1"/>
</dbReference>
<dbReference type="SUPFAM" id="SSF46458">
    <property type="entry name" value="Globin-like"/>
    <property type="match status" value="1"/>
</dbReference>
<dbReference type="InterPro" id="IPR001633">
    <property type="entry name" value="EAL_dom"/>
</dbReference>
<name>A0A4P6UMH7_9BURK</name>
<dbReference type="Proteomes" id="UP000292939">
    <property type="component" value="Chromosome"/>
</dbReference>
<dbReference type="Gene3D" id="1.10.490.10">
    <property type="entry name" value="Globins"/>
    <property type="match status" value="1"/>
</dbReference>
<dbReference type="AlphaFoldDB" id="A0A4P6UMH7"/>
<dbReference type="SUPFAM" id="SSF55781">
    <property type="entry name" value="GAF domain-like"/>
    <property type="match status" value="1"/>
</dbReference>
<dbReference type="InterPro" id="IPR003018">
    <property type="entry name" value="GAF"/>
</dbReference>
<dbReference type="CDD" id="cd01948">
    <property type="entry name" value="EAL"/>
    <property type="match status" value="1"/>
</dbReference>
<feature type="region of interest" description="Disordered" evidence="1">
    <location>
        <begin position="624"/>
        <end position="647"/>
    </location>
</feature>
<gene>
    <name evidence="3" type="ORF">DW355_12185</name>
</gene>
<protein>
    <submittedName>
        <fullName evidence="3">EAL domain-containing protein</fullName>
    </submittedName>
</protein>
<organism evidence="3 4">
    <name type="scientific">Hylemonella gracilis</name>
    <dbReference type="NCBI Taxonomy" id="80880"/>
    <lineage>
        <taxon>Bacteria</taxon>
        <taxon>Pseudomonadati</taxon>
        <taxon>Pseudomonadota</taxon>
        <taxon>Betaproteobacteria</taxon>
        <taxon>Burkholderiales</taxon>
        <taxon>Comamonadaceae</taxon>
        <taxon>Hylemonella</taxon>
    </lineage>
</organism>
<dbReference type="GO" id="GO:0020037">
    <property type="term" value="F:heme binding"/>
    <property type="evidence" value="ECO:0007669"/>
    <property type="project" value="InterPro"/>
</dbReference>
<dbReference type="InterPro" id="IPR050706">
    <property type="entry name" value="Cyclic-di-GMP_PDE-like"/>
</dbReference>
<dbReference type="Gene3D" id="3.30.450.40">
    <property type="match status" value="1"/>
</dbReference>
<dbReference type="Gene3D" id="3.20.20.450">
    <property type="entry name" value="EAL domain"/>
    <property type="match status" value="1"/>
</dbReference>
<dbReference type="InterPro" id="IPR009050">
    <property type="entry name" value="Globin-like_sf"/>
</dbReference>
<sequence length="685" mass="76471">MAVAWGVSDVERRQASRLYGAAWADALQSMQPVLQDQLEAIVEKLFRSLAEIPSISHLIFTMAPPEQAQFKARLREYLLTLTAPDLDAEKHRELAGRLGLQHAVMGVARDDLTLGSEILLALVRDHVGGVQHGRALAALGQRLMRDMSLQMQVYQDVQIQRHKLTQELTQLVWQVESYTDLIDRMTQRLSEHGEIAACSFGRLDGRGLFRFEAVSGQANDFLMRFEQLAGGSLSEVSEDPTGRAWRTRQVQRCINFATDPATERWRGLMRERGYRSSVAIPVGPSDSAPFFVLTLFCTLPGGFSSAHQQSFIEQLQTLLVFALMAIEGRHGRAHVVPYATRQNWASLLRTDALEMHYQPLLDLQTGSISKVEALARLREDGRLLGPGEFFAALLPSDFVELYARGLREVLCQRSRWREAGLDLAVSLNLPSSALVDPRYFDVTQRILQEQGCEPEMLTLELLETGAIGYGADAVDVFRKFKSLGVKLAEDDLGAGYSGLARLREMPFDLIKIDRSIVQNLERDTFDVLRFIYQLTRLGHALGKRVALEGVEDPGLLEAVRILGVDAVQGYAVAQPMPGEALLPWLRAYEAKRAEATRPRSDGVLARLARLLVWEERLHLHLEHAQTLGDDPDEDRVSGPPLPSLFGEHGRRHADQAVAVARLHGMLSMQYQHARQGLILAISACD</sequence>
<dbReference type="SUPFAM" id="SSF141868">
    <property type="entry name" value="EAL domain-like"/>
    <property type="match status" value="1"/>
</dbReference>
<accession>A0A4P6UMH7</accession>
<evidence type="ECO:0000313" key="4">
    <source>
        <dbReference type="Proteomes" id="UP000292939"/>
    </source>
</evidence>
<proteinExistence type="predicted"/>
<dbReference type="PANTHER" id="PTHR33121:SF70">
    <property type="entry name" value="SIGNALING PROTEIN YKOW"/>
    <property type="match status" value="1"/>
</dbReference>
<dbReference type="KEGG" id="hgr:DW355_12185"/>